<dbReference type="PROSITE" id="PS50932">
    <property type="entry name" value="HTH_LACI_2"/>
    <property type="match status" value="1"/>
</dbReference>
<accession>A0A7R7HW11</accession>
<keyword evidence="2" id="KW-0238">DNA-binding</keyword>
<evidence type="ECO:0000259" key="4">
    <source>
        <dbReference type="PROSITE" id="PS50932"/>
    </source>
</evidence>
<dbReference type="SUPFAM" id="SSF53822">
    <property type="entry name" value="Periplasmic binding protein-like I"/>
    <property type="match status" value="1"/>
</dbReference>
<dbReference type="PANTHER" id="PTHR30146:SF109">
    <property type="entry name" value="HTH-TYPE TRANSCRIPTIONAL REGULATOR GALS"/>
    <property type="match status" value="1"/>
</dbReference>
<dbReference type="SUPFAM" id="SSF47413">
    <property type="entry name" value="lambda repressor-like DNA-binding domains"/>
    <property type="match status" value="1"/>
</dbReference>
<dbReference type="CDD" id="cd01392">
    <property type="entry name" value="HTH_LacI"/>
    <property type="match status" value="1"/>
</dbReference>
<dbReference type="InterPro" id="IPR010982">
    <property type="entry name" value="Lambda_DNA-bd_dom_sf"/>
</dbReference>
<reference evidence="5 6" key="1">
    <citation type="submission" date="2020-08" db="EMBL/GenBank/DDBJ databases">
        <title>Whole genome shotgun sequence of Actinocatenispora thailandica NBRC 105041.</title>
        <authorList>
            <person name="Komaki H."/>
            <person name="Tamura T."/>
        </authorList>
    </citation>
    <scope>NUCLEOTIDE SEQUENCE [LARGE SCALE GENOMIC DNA]</scope>
    <source>
        <strain evidence="5 6">NBRC 105041</strain>
    </source>
</reference>
<evidence type="ECO:0000313" key="5">
    <source>
        <dbReference type="EMBL" id="BCJ34413.1"/>
    </source>
</evidence>
<evidence type="ECO:0000256" key="2">
    <source>
        <dbReference type="ARBA" id="ARBA00023125"/>
    </source>
</evidence>
<keyword evidence="6" id="KW-1185">Reference proteome</keyword>
<gene>
    <name evidence="5" type="ORF">Athai_19160</name>
</gene>
<keyword evidence="3" id="KW-0804">Transcription</keyword>
<dbReference type="GO" id="GO:0000976">
    <property type="term" value="F:transcription cis-regulatory region binding"/>
    <property type="evidence" value="ECO:0007669"/>
    <property type="project" value="TreeGrafter"/>
</dbReference>
<protein>
    <submittedName>
        <fullName evidence="5">Alanine racemase</fullName>
    </submittedName>
</protein>
<dbReference type="PANTHER" id="PTHR30146">
    <property type="entry name" value="LACI-RELATED TRANSCRIPTIONAL REPRESSOR"/>
    <property type="match status" value="1"/>
</dbReference>
<keyword evidence="1" id="KW-0805">Transcription regulation</keyword>
<evidence type="ECO:0000256" key="1">
    <source>
        <dbReference type="ARBA" id="ARBA00023015"/>
    </source>
</evidence>
<proteinExistence type="predicted"/>
<dbReference type="AlphaFoldDB" id="A0A7R7HW11"/>
<dbReference type="InterPro" id="IPR028082">
    <property type="entry name" value="Peripla_BP_I"/>
</dbReference>
<dbReference type="EMBL" id="AP023355">
    <property type="protein sequence ID" value="BCJ34413.1"/>
    <property type="molecule type" value="Genomic_DNA"/>
</dbReference>
<evidence type="ECO:0000313" key="6">
    <source>
        <dbReference type="Proteomes" id="UP000611640"/>
    </source>
</evidence>
<dbReference type="Gene3D" id="3.40.50.2300">
    <property type="match status" value="2"/>
</dbReference>
<organism evidence="5 6">
    <name type="scientific">Actinocatenispora thailandica</name>
    <dbReference type="NCBI Taxonomy" id="227318"/>
    <lineage>
        <taxon>Bacteria</taxon>
        <taxon>Bacillati</taxon>
        <taxon>Actinomycetota</taxon>
        <taxon>Actinomycetes</taxon>
        <taxon>Micromonosporales</taxon>
        <taxon>Micromonosporaceae</taxon>
        <taxon>Actinocatenispora</taxon>
    </lineage>
</organism>
<sequence length="341" mass="36120">MDGTRGSGDGPVTVHDVAVAAGVSRQTVSNVVNAPERVSPATRQRVRAAIDELGYQPNRAARALRAHASRLIGYRIRPNRPDALAAILDRFLHAFAEAARDLDHHLLLFAAAEADEVAACGRLLRGGAVDGFVLTDLDYRDRRPAAIAALGAPFASFGRTGDEFVWVDVDNAAGTERATEHLVAAGHRRIGYVGVPAGDRIGDDRESGWRTAMRRHDLDERLARHAADSIEAGMRAGGELLDAAEPPTAIVAATDVFAVGVLRAAGQRGLRVGPDLAVCGFDDTPTADVLGLTSVRQPVEEVARAMMAVLAPRLPGAPAELPPPPTTRLFVPDLVVRDSTS</sequence>
<dbReference type="Gene3D" id="1.10.260.40">
    <property type="entry name" value="lambda repressor-like DNA-binding domains"/>
    <property type="match status" value="1"/>
</dbReference>
<dbReference type="KEGG" id="atl:Athai_19160"/>
<dbReference type="Pfam" id="PF13377">
    <property type="entry name" value="Peripla_BP_3"/>
    <property type="match status" value="1"/>
</dbReference>
<dbReference type="SMART" id="SM00354">
    <property type="entry name" value="HTH_LACI"/>
    <property type="match status" value="1"/>
</dbReference>
<dbReference type="InterPro" id="IPR000843">
    <property type="entry name" value="HTH_LacI"/>
</dbReference>
<name>A0A7R7HW11_9ACTN</name>
<dbReference type="InterPro" id="IPR046335">
    <property type="entry name" value="LacI/GalR-like_sensor"/>
</dbReference>
<dbReference type="PROSITE" id="PS00356">
    <property type="entry name" value="HTH_LACI_1"/>
    <property type="match status" value="1"/>
</dbReference>
<dbReference type="GO" id="GO:0003700">
    <property type="term" value="F:DNA-binding transcription factor activity"/>
    <property type="evidence" value="ECO:0007669"/>
    <property type="project" value="TreeGrafter"/>
</dbReference>
<dbReference type="RefSeq" id="WP_203961152.1">
    <property type="nucleotide sequence ID" value="NZ_AP023355.1"/>
</dbReference>
<dbReference type="Proteomes" id="UP000611640">
    <property type="component" value="Chromosome"/>
</dbReference>
<evidence type="ECO:0000256" key="3">
    <source>
        <dbReference type="ARBA" id="ARBA00023163"/>
    </source>
</evidence>
<feature type="domain" description="HTH lacI-type" evidence="4">
    <location>
        <begin position="12"/>
        <end position="66"/>
    </location>
</feature>
<dbReference type="Pfam" id="PF00356">
    <property type="entry name" value="LacI"/>
    <property type="match status" value="1"/>
</dbReference>